<proteinExistence type="predicted"/>
<evidence type="ECO:0000313" key="1">
    <source>
        <dbReference type="EMBL" id="KAK3790984.1"/>
    </source>
</evidence>
<reference evidence="1" key="1">
    <citation type="journal article" date="2023" name="G3 (Bethesda)">
        <title>A reference genome for the long-term kleptoplast-retaining sea slug Elysia crispata morphotype clarki.</title>
        <authorList>
            <person name="Eastman K.E."/>
            <person name="Pendleton A.L."/>
            <person name="Shaikh M.A."/>
            <person name="Suttiyut T."/>
            <person name="Ogas R."/>
            <person name="Tomko P."/>
            <person name="Gavelis G."/>
            <person name="Widhalm J.R."/>
            <person name="Wisecaver J.H."/>
        </authorList>
    </citation>
    <scope>NUCLEOTIDE SEQUENCE</scope>
    <source>
        <strain evidence="1">ECLA1</strain>
    </source>
</reference>
<evidence type="ECO:0000313" key="2">
    <source>
        <dbReference type="Proteomes" id="UP001283361"/>
    </source>
</evidence>
<keyword evidence="2" id="KW-1185">Reference proteome</keyword>
<dbReference type="EMBL" id="JAWDGP010001492">
    <property type="protein sequence ID" value="KAK3790984.1"/>
    <property type="molecule type" value="Genomic_DNA"/>
</dbReference>
<dbReference type="AlphaFoldDB" id="A0AAE1ANI1"/>
<organism evidence="1 2">
    <name type="scientific">Elysia crispata</name>
    <name type="common">lettuce slug</name>
    <dbReference type="NCBI Taxonomy" id="231223"/>
    <lineage>
        <taxon>Eukaryota</taxon>
        <taxon>Metazoa</taxon>
        <taxon>Spiralia</taxon>
        <taxon>Lophotrochozoa</taxon>
        <taxon>Mollusca</taxon>
        <taxon>Gastropoda</taxon>
        <taxon>Heterobranchia</taxon>
        <taxon>Euthyneura</taxon>
        <taxon>Panpulmonata</taxon>
        <taxon>Sacoglossa</taxon>
        <taxon>Placobranchoidea</taxon>
        <taxon>Plakobranchidae</taxon>
        <taxon>Elysia</taxon>
    </lineage>
</organism>
<gene>
    <name evidence="1" type="ORF">RRG08_013605</name>
</gene>
<protein>
    <submittedName>
        <fullName evidence="1">Uncharacterized protein</fullName>
    </submittedName>
</protein>
<sequence length="91" mass="10418">MNQTPYFPAYTNPRTLEGVLPAGGHPSFPSRRRTIDRYRDIKWKARVGNETGVASKVGFGEVLDKSVFPWWNSDRTRPPDLTCPRRQARGE</sequence>
<comment type="caution">
    <text evidence="1">The sequence shown here is derived from an EMBL/GenBank/DDBJ whole genome shotgun (WGS) entry which is preliminary data.</text>
</comment>
<dbReference type="Proteomes" id="UP001283361">
    <property type="component" value="Unassembled WGS sequence"/>
</dbReference>
<accession>A0AAE1ANI1</accession>
<name>A0AAE1ANI1_9GAST</name>